<gene>
    <name evidence="3" type="ORF">K8V56_04835</name>
</gene>
<dbReference type="Pfam" id="PF12395">
    <property type="entry name" value="DUF3658"/>
    <property type="match status" value="1"/>
</dbReference>
<feature type="domain" description="DUF3658" evidence="2">
    <location>
        <begin position="248"/>
        <end position="341"/>
    </location>
</feature>
<evidence type="ECO:0000259" key="2">
    <source>
        <dbReference type="Pfam" id="PF12395"/>
    </source>
</evidence>
<comment type="caution">
    <text evidence="3">The sequence shown here is derived from an EMBL/GenBank/DDBJ whole genome shotgun (WGS) entry which is preliminary data.</text>
</comment>
<reference evidence="3" key="1">
    <citation type="journal article" date="2021" name="PeerJ">
        <title>Extensive microbial diversity within the chicken gut microbiome revealed by metagenomics and culture.</title>
        <authorList>
            <person name="Gilroy R."/>
            <person name="Ravi A."/>
            <person name="Getino M."/>
            <person name="Pursley I."/>
            <person name="Horton D.L."/>
            <person name="Alikhan N.F."/>
            <person name="Baker D."/>
            <person name="Gharbi K."/>
            <person name="Hall N."/>
            <person name="Watson M."/>
            <person name="Adriaenssens E.M."/>
            <person name="Foster-Nyarko E."/>
            <person name="Jarju S."/>
            <person name="Secka A."/>
            <person name="Antonio M."/>
            <person name="Oren A."/>
            <person name="Chaudhuri R.R."/>
            <person name="La Ragione R."/>
            <person name="Hildebrand F."/>
            <person name="Pallen M.J."/>
        </authorList>
    </citation>
    <scope>NUCLEOTIDE SEQUENCE</scope>
    <source>
        <strain evidence="3">CHK171-7178</strain>
    </source>
</reference>
<dbReference type="InterPro" id="IPR022123">
    <property type="entry name" value="DUF3658"/>
</dbReference>
<dbReference type="AlphaFoldDB" id="A0A921KCJ9"/>
<organism evidence="3 4">
    <name type="scientific">Sporosarcina psychrophila</name>
    <name type="common">Bacillus psychrophilus</name>
    <dbReference type="NCBI Taxonomy" id="1476"/>
    <lineage>
        <taxon>Bacteria</taxon>
        <taxon>Bacillati</taxon>
        <taxon>Bacillota</taxon>
        <taxon>Bacilli</taxon>
        <taxon>Bacillales</taxon>
        <taxon>Caryophanaceae</taxon>
        <taxon>Sporosarcina</taxon>
    </lineage>
</organism>
<protein>
    <submittedName>
        <fullName evidence="3">DUF1835 domain-containing protein</fullName>
    </submittedName>
</protein>
<accession>A0A921KCJ9</accession>
<proteinExistence type="predicted"/>
<feature type="domain" description="DUF1835" evidence="1">
    <location>
        <begin position="61"/>
        <end position="183"/>
    </location>
</feature>
<sequence length="347" mass="40361">MEKANQLKQAITKLNDTEAKSLLFQLFLQAEMNEPTQFVKDLHKMKHSLMALSPVPHTQTVHIVFGDSTAGSLRVAFHDTAYIETEEVLVLPDNFSVGPVKNLHTKEGIQARFQWLKDRFHDAINERDAYMHGMMEAIENIKTIPPYQDIVVWTGNNAHEQTGLRLVLALLKDKWNTIFILNTFSAFHELYTYPVLAEEDYPQISSQLCSDELLLIYEQYDMRPVQIAKRETLCQEGWNMLLEESSSMLSDEPYLIRTWEDNELWHNTNIDGDDDFIIACAKRMHAEEETLDFIKAARVIGEVCGHMEQYRGIEWMEYRLRCLIEQGTFEYEGDLKAMRLYQVKLSV</sequence>
<dbReference type="Proteomes" id="UP000698173">
    <property type="component" value="Unassembled WGS sequence"/>
</dbReference>
<evidence type="ECO:0000259" key="1">
    <source>
        <dbReference type="Pfam" id="PF08874"/>
    </source>
</evidence>
<dbReference type="Pfam" id="PF08874">
    <property type="entry name" value="DUF1835"/>
    <property type="match status" value="1"/>
</dbReference>
<dbReference type="EMBL" id="DYWT01000081">
    <property type="protein sequence ID" value="HJF31091.1"/>
    <property type="molecule type" value="Genomic_DNA"/>
</dbReference>
<evidence type="ECO:0000313" key="4">
    <source>
        <dbReference type="Proteomes" id="UP000698173"/>
    </source>
</evidence>
<dbReference type="InterPro" id="IPR014973">
    <property type="entry name" value="DUF1835"/>
</dbReference>
<evidence type="ECO:0000313" key="3">
    <source>
        <dbReference type="EMBL" id="HJF31091.1"/>
    </source>
</evidence>
<name>A0A921KCJ9_SPOPS</name>
<reference evidence="3" key="2">
    <citation type="submission" date="2021-09" db="EMBL/GenBank/DDBJ databases">
        <authorList>
            <person name="Gilroy R."/>
        </authorList>
    </citation>
    <scope>NUCLEOTIDE SEQUENCE</scope>
    <source>
        <strain evidence="3">CHK171-7178</strain>
    </source>
</reference>